<reference evidence="3 4" key="1">
    <citation type="journal article" date="2015" name="Nature">
        <title>rRNA introns, odd ribosomes, and small enigmatic genomes across a large radiation of phyla.</title>
        <authorList>
            <person name="Brown C.T."/>
            <person name="Hug L.A."/>
            <person name="Thomas B.C."/>
            <person name="Sharon I."/>
            <person name="Castelle C.J."/>
            <person name="Singh A."/>
            <person name="Wilkins M.J."/>
            <person name="Williams K.H."/>
            <person name="Banfield J.F."/>
        </authorList>
    </citation>
    <scope>NUCLEOTIDE SEQUENCE [LARGE SCALE GENOMIC DNA]</scope>
</reference>
<dbReference type="InterPro" id="IPR048846">
    <property type="entry name" value="PaaX-like_central"/>
</dbReference>
<dbReference type="AlphaFoldDB" id="A0A0G0TSY9"/>
<keyword evidence="1" id="KW-0472">Membrane</keyword>
<keyword evidence="1" id="KW-1133">Transmembrane helix</keyword>
<protein>
    <submittedName>
        <fullName evidence="3">Repressor in ring oxydation complex/ phenylacetic acid degradation pathway related protein (PaaX)</fullName>
    </submittedName>
</protein>
<dbReference type="Proteomes" id="UP000034292">
    <property type="component" value="Unassembled WGS sequence"/>
</dbReference>
<feature type="domain" description="Transcriptional repressor PaaX-like central Cas2-like" evidence="2">
    <location>
        <begin position="104"/>
        <end position="180"/>
    </location>
</feature>
<evidence type="ECO:0000313" key="3">
    <source>
        <dbReference type="EMBL" id="KKR77946.1"/>
    </source>
</evidence>
<dbReference type="EMBL" id="LBZV01000006">
    <property type="protein sequence ID" value="KKR77946.1"/>
    <property type="molecule type" value="Genomic_DNA"/>
</dbReference>
<proteinExistence type="predicted"/>
<evidence type="ECO:0000259" key="2">
    <source>
        <dbReference type="Pfam" id="PF20803"/>
    </source>
</evidence>
<gene>
    <name evidence="3" type="ORF">UU23_C0006G0001</name>
</gene>
<dbReference type="Gene3D" id="3.30.70.2650">
    <property type="match status" value="1"/>
</dbReference>
<feature type="transmembrane region" description="Helical" evidence="1">
    <location>
        <begin position="16"/>
        <end position="39"/>
    </location>
</feature>
<dbReference type="SUPFAM" id="SSF143430">
    <property type="entry name" value="TTP0101/SSO1404-like"/>
    <property type="match status" value="1"/>
</dbReference>
<dbReference type="STRING" id="1618408.UU23_C0006G0001"/>
<name>A0A0G0TSY9_9BACT</name>
<dbReference type="Pfam" id="PF20803">
    <property type="entry name" value="PaaX_M"/>
    <property type="match status" value="1"/>
</dbReference>
<evidence type="ECO:0000313" key="4">
    <source>
        <dbReference type="Proteomes" id="UP000034292"/>
    </source>
</evidence>
<sequence>MNTQKVDTVSPKTKEVLLMIGAGAFIASAMLIPGLPLAAKPFISYKREQDYKKWQKFNLPRLKWVLKRLESQKEIEVKGEQVILTEKGKRKILKFNLGNLELRKKWDGHWRIIIYDIPKHQKKESDYFRQLLKRIKCHQLQKSVYLTPYVCEDEIEYIKQLLGIGSSVKVLKVASLENEETYRKYFGI</sequence>
<organism evidence="3 4">
    <name type="scientific">Candidatus Curtissbacteria bacterium GW2011_GWA1_40_9</name>
    <dbReference type="NCBI Taxonomy" id="1618408"/>
    <lineage>
        <taxon>Bacteria</taxon>
        <taxon>Candidatus Curtissiibacteriota</taxon>
    </lineage>
</organism>
<comment type="caution">
    <text evidence="3">The sequence shown here is derived from an EMBL/GenBank/DDBJ whole genome shotgun (WGS) entry which is preliminary data.</text>
</comment>
<evidence type="ECO:0000256" key="1">
    <source>
        <dbReference type="SAM" id="Phobius"/>
    </source>
</evidence>
<accession>A0A0G0TSY9</accession>
<keyword evidence="1" id="KW-0812">Transmembrane</keyword>